<dbReference type="PROSITE" id="PS50229">
    <property type="entry name" value="WH1"/>
    <property type="match status" value="2"/>
</dbReference>
<feature type="domain" description="WH1" evidence="2">
    <location>
        <begin position="368"/>
        <end position="502"/>
    </location>
</feature>
<evidence type="ECO:0000259" key="2">
    <source>
        <dbReference type="PROSITE" id="PS50229"/>
    </source>
</evidence>
<dbReference type="InterPro" id="IPR011993">
    <property type="entry name" value="PH-like_dom_sf"/>
</dbReference>
<gene>
    <name evidence="3" type="ORF">OSB1V03_LOCUS2376</name>
</gene>
<dbReference type="InterPro" id="IPR000697">
    <property type="entry name" value="WH1/EVH1_dom"/>
</dbReference>
<dbReference type="Proteomes" id="UP000759131">
    <property type="component" value="Unassembled WGS sequence"/>
</dbReference>
<feature type="region of interest" description="Disordered" evidence="1">
    <location>
        <begin position="284"/>
        <end position="315"/>
    </location>
</feature>
<dbReference type="EMBL" id="CAJPIZ010000818">
    <property type="protein sequence ID" value="CAG2102337.1"/>
    <property type="molecule type" value="Genomic_DNA"/>
</dbReference>
<feature type="compositionally biased region" description="Pro residues" evidence="1">
    <location>
        <begin position="287"/>
        <end position="297"/>
    </location>
</feature>
<evidence type="ECO:0000256" key="1">
    <source>
        <dbReference type="SAM" id="MobiDB-lite"/>
    </source>
</evidence>
<dbReference type="AlphaFoldDB" id="A0A7R9KGU1"/>
<dbReference type="Gene3D" id="2.30.29.30">
    <property type="entry name" value="Pleckstrin-homology domain (PH domain)/Phosphotyrosine-binding domain (PTB)"/>
    <property type="match status" value="2"/>
</dbReference>
<reference evidence="3" key="1">
    <citation type="submission" date="2020-11" db="EMBL/GenBank/DDBJ databases">
        <authorList>
            <person name="Tran Van P."/>
        </authorList>
    </citation>
    <scope>NUCLEOTIDE SEQUENCE</scope>
</reference>
<feature type="region of interest" description="Disordered" evidence="1">
    <location>
        <begin position="506"/>
        <end position="556"/>
    </location>
</feature>
<accession>A0A7R9KGU1</accession>
<dbReference type="SUPFAM" id="SSF50729">
    <property type="entry name" value="PH domain-like"/>
    <property type="match status" value="1"/>
</dbReference>
<feature type="compositionally biased region" description="Basic and acidic residues" evidence="1">
    <location>
        <begin position="512"/>
        <end position="524"/>
    </location>
</feature>
<protein>
    <recommendedName>
        <fullName evidence="2">WH1 domain-containing protein</fullName>
    </recommendedName>
</protein>
<sequence length="606" mass="66810">MSINSTKTFPAFNGRSSTAISSEINQRISQSLCGKGWKVLLTSPQVQLWSKSADTGDHWSIGHQRVITVLTDRISDGQCLVRVYDQHLNTIHFELDLRQANYSYEPNQSDFHVFKMAAGWTGIRFGDRSDSNEFKSLVYEQQLQRLKRLVVRGVPAEKPINTPSVGKPMMIMGPEVRALPSYSDVTSVKTPIDVPIDSRSTPQPPVLALKSDRSAEVLEQIRHGMVSKGTATVTTGLSYDDKTMSYRTCLDGADDNESLFSDVTINGNGLDMNVNALVVSAGKDHPLPPLPPPPPALLSPTASSSGKTSGDQMSDNKSISYHLSTLSKLSVPSDLSVWERRTNADSKTKSGKKIAYIEKTVIKQLEALVGDKCHILSVSFLELFLWAPYLSTEWHVCRKPVLCLVSGIDDEYSSGDDTDDNEDVLDSNNSPHYSLRMYELNGTGSGGRILWESSVDTSVSHRTPDIRFQALVTDDCMAGLVFESVGRGVEFSFAIGQALAKATVRSVGLGRQDSRRSPDKDQRKQQPSGVGKRIKGWFSGRPKSGQSGGGGATGLATDAKTYDVKETKRMVSRALKCRPLRRLVYDLIDEHRDIQTNLYDTINRRK</sequence>
<dbReference type="EMBL" id="OC855393">
    <property type="protein sequence ID" value="CAD7621907.1"/>
    <property type="molecule type" value="Genomic_DNA"/>
</dbReference>
<evidence type="ECO:0000313" key="3">
    <source>
        <dbReference type="EMBL" id="CAD7621907.1"/>
    </source>
</evidence>
<keyword evidence="4" id="KW-1185">Reference proteome</keyword>
<name>A0A7R9KGU1_9ACAR</name>
<evidence type="ECO:0000313" key="4">
    <source>
        <dbReference type="Proteomes" id="UP000759131"/>
    </source>
</evidence>
<feature type="domain" description="WH1" evidence="2">
    <location>
        <begin position="33"/>
        <end position="145"/>
    </location>
</feature>
<organism evidence="3">
    <name type="scientific">Medioppia subpectinata</name>
    <dbReference type="NCBI Taxonomy" id="1979941"/>
    <lineage>
        <taxon>Eukaryota</taxon>
        <taxon>Metazoa</taxon>
        <taxon>Ecdysozoa</taxon>
        <taxon>Arthropoda</taxon>
        <taxon>Chelicerata</taxon>
        <taxon>Arachnida</taxon>
        <taxon>Acari</taxon>
        <taxon>Acariformes</taxon>
        <taxon>Sarcoptiformes</taxon>
        <taxon>Oribatida</taxon>
        <taxon>Brachypylina</taxon>
        <taxon>Oppioidea</taxon>
        <taxon>Oppiidae</taxon>
        <taxon>Medioppia</taxon>
    </lineage>
</organism>
<proteinExistence type="predicted"/>
<dbReference type="OrthoDB" id="6537608at2759"/>
<feature type="compositionally biased region" description="Polar residues" evidence="1">
    <location>
        <begin position="306"/>
        <end position="315"/>
    </location>
</feature>